<comment type="caution">
    <text evidence="2">The sequence shown here is derived from an EMBL/GenBank/DDBJ whole genome shotgun (WGS) entry which is preliminary data.</text>
</comment>
<keyword evidence="1" id="KW-0732">Signal</keyword>
<reference evidence="2 3" key="1">
    <citation type="journal article" date="2020" name="Syst. Appl. Microbiol.">
        <title>Alienimonas chondri sp. nov., a novel planctomycete isolated from the biofilm of the red alga Chondrus crispus.</title>
        <authorList>
            <person name="Vitorino I."/>
            <person name="Albuquerque L."/>
            <person name="Wiegand S."/>
            <person name="Kallscheuer N."/>
            <person name="da Costa M.S."/>
            <person name="Lobo-da-Cunha A."/>
            <person name="Jogler C."/>
            <person name="Lage O.M."/>
        </authorList>
    </citation>
    <scope>NUCLEOTIDE SEQUENCE [LARGE SCALE GENOMIC DNA]</scope>
    <source>
        <strain evidence="2 3">LzC2</strain>
    </source>
</reference>
<dbReference type="InterPro" id="IPR027396">
    <property type="entry name" value="DsrEFH-like"/>
</dbReference>
<sequence length="193" mass="19790">MLSAALLTVALAAAPAAGPAPTDDPTANPTYLHPVIEGHGGIVPLPDAALQPRRNAKALIDITSDQTSGSVLKGLDRAALILNQYAHAGVGPEQGMKMAIVLHGPAVTAALSDEATAARAKPYMRDKGVVENPHLDLLRQLKKAGVEIYVCGQNLSHLGIATTEVADVVTVAVSAATVNIGLQADGYAVIGFH</sequence>
<dbReference type="PANTHER" id="PTHR37691:SF1">
    <property type="entry name" value="BLR3518 PROTEIN"/>
    <property type="match status" value="1"/>
</dbReference>
<keyword evidence="3" id="KW-1185">Reference proteome</keyword>
<gene>
    <name evidence="2" type="ORF">LzC2_14120</name>
</gene>
<feature type="chain" id="PRO_5046207273" description="DsrE family protein" evidence="1">
    <location>
        <begin position="23"/>
        <end position="193"/>
    </location>
</feature>
<dbReference type="Proteomes" id="UP000609651">
    <property type="component" value="Unassembled WGS sequence"/>
</dbReference>
<dbReference type="PANTHER" id="PTHR37691">
    <property type="entry name" value="BLR3518 PROTEIN"/>
    <property type="match status" value="1"/>
</dbReference>
<dbReference type="SUPFAM" id="SSF75169">
    <property type="entry name" value="DsrEFH-like"/>
    <property type="match status" value="1"/>
</dbReference>
<evidence type="ECO:0000256" key="1">
    <source>
        <dbReference type="SAM" id="SignalP"/>
    </source>
</evidence>
<name>A0ABX1VBT8_9PLAN</name>
<dbReference type="EMBL" id="WTPX01000032">
    <property type="protein sequence ID" value="NNJ25342.1"/>
    <property type="molecule type" value="Genomic_DNA"/>
</dbReference>
<evidence type="ECO:0008006" key="4">
    <source>
        <dbReference type="Google" id="ProtNLM"/>
    </source>
</evidence>
<feature type="signal peptide" evidence="1">
    <location>
        <begin position="1"/>
        <end position="22"/>
    </location>
</feature>
<dbReference type="Gene3D" id="3.40.1260.10">
    <property type="entry name" value="DsrEFH-like"/>
    <property type="match status" value="1"/>
</dbReference>
<organism evidence="2 3">
    <name type="scientific">Alienimonas chondri</name>
    <dbReference type="NCBI Taxonomy" id="2681879"/>
    <lineage>
        <taxon>Bacteria</taxon>
        <taxon>Pseudomonadati</taxon>
        <taxon>Planctomycetota</taxon>
        <taxon>Planctomycetia</taxon>
        <taxon>Planctomycetales</taxon>
        <taxon>Planctomycetaceae</taxon>
        <taxon>Alienimonas</taxon>
    </lineage>
</organism>
<dbReference type="InterPro" id="IPR003787">
    <property type="entry name" value="Sulphur_relay_DsrE/F-like"/>
</dbReference>
<evidence type="ECO:0000313" key="3">
    <source>
        <dbReference type="Proteomes" id="UP000609651"/>
    </source>
</evidence>
<dbReference type="Pfam" id="PF02635">
    <property type="entry name" value="DsrE"/>
    <property type="match status" value="1"/>
</dbReference>
<accession>A0ABX1VBT8</accession>
<protein>
    <recommendedName>
        <fullName evidence="4">DsrE family protein</fullName>
    </recommendedName>
</protein>
<proteinExistence type="predicted"/>
<evidence type="ECO:0000313" key="2">
    <source>
        <dbReference type="EMBL" id="NNJ25342.1"/>
    </source>
</evidence>
<dbReference type="RefSeq" id="WP_171185228.1">
    <property type="nucleotide sequence ID" value="NZ_WTPX01000032.1"/>
</dbReference>